<dbReference type="OrthoDB" id="5569250at2759"/>
<dbReference type="Pfam" id="PF17667">
    <property type="entry name" value="Pkinase_fungal"/>
    <property type="match status" value="1"/>
</dbReference>
<organism evidence="2 3">
    <name type="scientific">Psilocybe cf. subviscida</name>
    <dbReference type="NCBI Taxonomy" id="2480587"/>
    <lineage>
        <taxon>Eukaryota</taxon>
        <taxon>Fungi</taxon>
        <taxon>Dikarya</taxon>
        <taxon>Basidiomycota</taxon>
        <taxon>Agaricomycotina</taxon>
        <taxon>Agaricomycetes</taxon>
        <taxon>Agaricomycetidae</taxon>
        <taxon>Agaricales</taxon>
        <taxon>Agaricineae</taxon>
        <taxon>Strophariaceae</taxon>
        <taxon>Psilocybe</taxon>
    </lineage>
</organism>
<proteinExistence type="predicted"/>
<protein>
    <recommendedName>
        <fullName evidence="1">Protein kinase domain-containing protein</fullName>
    </recommendedName>
</protein>
<reference evidence="2 3" key="1">
    <citation type="journal article" date="2020" name="ISME J.">
        <title>Uncovering the hidden diversity of litter-decomposition mechanisms in mushroom-forming fungi.</title>
        <authorList>
            <person name="Floudas D."/>
            <person name="Bentzer J."/>
            <person name="Ahren D."/>
            <person name="Johansson T."/>
            <person name="Persson P."/>
            <person name="Tunlid A."/>
        </authorList>
    </citation>
    <scope>NUCLEOTIDE SEQUENCE [LARGE SCALE GENOMIC DNA]</scope>
    <source>
        <strain evidence="2 3">CBS 101986</strain>
    </source>
</reference>
<gene>
    <name evidence="2" type="ORF">D9619_011831</name>
</gene>
<keyword evidence="3" id="KW-1185">Reference proteome</keyword>
<dbReference type="AlphaFoldDB" id="A0A8H5B0N4"/>
<sequence>MGIIHRDVCVENMMYYLDVEGNIIGVLEDYDSATLRAEQHNGQAFLKQKTGTRPYMAKELLECAEPPAHLFRYDLESIMYSFLDLACYRHASLEIQRASPIHEWFDQESSGKAIANSKAQFLITPTIPVTTQGMEELTDVVSSLYDMFSAAHLYMGGALLVQLRTGKKFDLVTIDGHVTLDAFAAIFGT</sequence>
<dbReference type="InterPro" id="IPR011009">
    <property type="entry name" value="Kinase-like_dom_sf"/>
</dbReference>
<dbReference type="InterPro" id="IPR040976">
    <property type="entry name" value="Pkinase_fungal"/>
</dbReference>
<evidence type="ECO:0000313" key="3">
    <source>
        <dbReference type="Proteomes" id="UP000567179"/>
    </source>
</evidence>
<dbReference type="Gene3D" id="1.10.510.10">
    <property type="entry name" value="Transferase(Phosphotransferase) domain 1"/>
    <property type="match status" value="1"/>
</dbReference>
<comment type="caution">
    <text evidence="2">The sequence shown here is derived from an EMBL/GenBank/DDBJ whole genome shotgun (WGS) entry which is preliminary data.</text>
</comment>
<dbReference type="PROSITE" id="PS50011">
    <property type="entry name" value="PROTEIN_KINASE_DOM"/>
    <property type="match status" value="1"/>
</dbReference>
<accession>A0A8H5B0N4</accession>
<dbReference type="GO" id="GO:0004672">
    <property type="term" value="F:protein kinase activity"/>
    <property type="evidence" value="ECO:0007669"/>
    <property type="project" value="InterPro"/>
</dbReference>
<dbReference type="SUPFAM" id="SSF56112">
    <property type="entry name" value="Protein kinase-like (PK-like)"/>
    <property type="match status" value="1"/>
</dbReference>
<name>A0A8H5B0N4_9AGAR</name>
<evidence type="ECO:0000259" key="1">
    <source>
        <dbReference type="PROSITE" id="PS50011"/>
    </source>
</evidence>
<feature type="domain" description="Protein kinase" evidence="1">
    <location>
        <begin position="1"/>
        <end position="180"/>
    </location>
</feature>
<dbReference type="Proteomes" id="UP000567179">
    <property type="component" value="Unassembled WGS sequence"/>
</dbReference>
<evidence type="ECO:0000313" key="2">
    <source>
        <dbReference type="EMBL" id="KAF5314415.1"/>
    </source>
</evidence>
<dbReference type="GO" id="GO:0005524">
    <property type="term" value="F:ATP binding"/>
    <property type="evidence" value="ECO:0007669"/>
    <property type="project" value="InterPro"/>
</dbReference>
<dbReference type="EMBL" id="JAACJJ010000044">
    <property type="protein sequence ID" value="KAF5314415.1"/>
    <property type="molecule type" value="Genomic_DNA"/>
</dbReference>
<dbReference type="InterPro" id="IPR000719">
    <property type="entry name" value="Prot_kinase_dom"/>
</dbReference>